<name>W9SL57_9ROSA</name>
<gene>
    <name evidence="1" type="ORF">L484_008965</name>
</gene>
<evidence type="ECO:0000313" key="1">
    <source>
        <dbReference type="EMBL" id="EXC33721.1"/>
    </source>
</evidence>
<evidence type="ECO:0000313" key="2">
    <source>
        <dbReference type="Proteomes" id="UP000030645"/>
    </source>
</evidence>
<dbReference type="AlphaFoldDB" id="W9SL57"/>
<protein>
    <submittedName>
        <fullName evidence="1">Uncharacterized protein</fullName>
    </submittedName>
</protein>
<dbReference type="Proteomes" id="UP000030645">
    <property type="component" value="Unassembled WGS sequence"/>
</dbReference>
<proteinExistence type="predicted"/>
<keyword evidence="2" id="KW-1185">Reference proteome</keyword>
<organism evidence="1 2">
    <name type="scientific">Morus notabilis</name>
    <dbReference type="NCBI Taxonomy" id="981085"/>
    <lineage>
        <taxon>Eukaryota</taxon>
        <taxon>Viridiplantae</taxon>
        <taxon>Streptophyta</taxon>
        <taxon>Embryophyta</taxon>
        <taxon>Tracheophyta</taxon>
        <taxon>Spermatophyta</taxon>
        <taxon>Magnoliopsida</taxon>
        <taxon>eudicotyledons</taxon>
        <taxon>Gunneridae</taxon>
        <taxon>Pentapetalae</taxon>
        <taxon>rosids</taxon>
        <taxon>fabids</taxon>
        <taxon>Rosales</taxon>
        <taxon>Moraceae</taxon>
        <taxon>Moreae</taxon>
        <taxon>Morus</taxon>
    </lineage>
</organism>
<dbReference type="EMBL" id="KE346343">
    <property type="protein sequence ID" value="EXC33721.1"/>
    <property type="molecule type" value="Genomic_DNA"/>
</dbReference>
<sequence length="75" mass="8382">MDSQVKREKSKEPLGADVTRTGGVLLLVEVTDAIRGTFLLANVKMHGRANEARHSGFANLKGPNRLLMMRAWKEY</sequence>
<reference evidence="2" key="1">
    <citation type="submission" date="2013-01" db="EMBL/GenBank/DDBJ databases">
        <title>Draft Genome Sequence of a Mulberry Tree, Morus notabilis C.K. Schneid.</title>
        <authorList>
            <person name="He N."/>
            <person name="Zhao S."/>
        </authorList>
    </citation>
    <scope>NUCLEOTIDE SEQUENCE</scope>
</reference>
<accession>W9SL57</accession>